<comment type="caution">
    <text evidence="1">The sequence shown here is derived from an EMBL/GenBank/DDBJ whole genome shotgun (WGS) entry which is preliminary data.</text>
</comment>
<gene>
    <name evidence="1" type="ORF">M5D96_000174</name>
</gene>
<accession>A0A9P9YW63</accession>
<keyword evidence="2" id="KW-1185">Reference proteome</keyword>
<protein>
    <submittedName>
        <fullName evidence="1">Uncharacterized protein</fullName>
    </submittedName>
</protein>
<evidence type="ECO:0000313" key="1">
    <source>
        <dbReference type="EMBL" id="KAI8044025.1"/>
    </source>
</evidence>
<name>A0A9P9YW63_9MUSC</name>
<organism evidence="1 2">
    <name type="scientific">Drosophila gunungcola</name>
    <name type="common">fruit fly</name>
    <dbReference type="NCBI Taxonomy" id="103775"/>
    <lineage>
        <taxon>Eukaryota</taxon>
        <taxon>Metazoa</taxon>
        <taxon>Ecdysozoa</taxon>
        <taxon>Arthropoda</taxon>
        <taxon>Hexapoda</taxon>
        <taxon>Insecta</taxon>
        <taxon>Pterygota</taxon>
        <taxon>Neoptera</taxon>
        <taxon>Endopterygota</taxon>
        <taxon>Diptera</taxon>
        <taxon>Brachycera</taxon>
        <taxon>Muscomorpha</taxon>
        <taxon>Ephydroidea</taxon>
        <taxon>Drosophilidae</taxon>
        <taxon>Drosophila</taxon>
        <taxon>Sophophora</taxon>
    </lineage>
</organism>
<dbReference type="Proteomes" id="UP001059596">
    <property type="component" value="Chromosome 3R"/>
</dbReference>
<dbReference type="EMBL" id="JAMKOV010000001">
    <property type="protein sequence ID" value="KAI8044025.1"/>
    <property type="molecule type" value="Genomic_DNA"/>
</dbReference>
<proteinExistence type="predicted"/>
<dbReference type="AlphaFoldDB" id="A0A9P9YW63"/>
<sequence length="32" mass="3739">MHICTAADSYNSLSTCNLLQLNNCLMTHYHYY</sequence>
<evidence type="ECO:0000313" key="2">
    <source>
        <dbReference type="Proteomes" id="UP001059596"/>
    </source>
</evidence>
<reference evidence="1" key="1">
    <citation type="journal article" date="2023" name="Genome Biol. Evol.">
        <title>Long-read-based Genome Assembly of Drosophila gunungcola Reveals Fewer Chemosensory Genes in Flower-breeding Species.</title>
        <authorList>
            <person name="Negi A."/>
            <person name="Liao B.Y."/>
            <person name="Yeh S.D."/>
        </authorList>
    </citation>
    <scope>NUCLEOTIDE SEQUENCE</scope>
    <source>
        <strain evidence="1">Sukarami</strain>
    </source>
</reference>